<evidence type="ECO:0008006" key="9">
    <source>
        <dbReference type="Google" id="ProtNLM"/>
    </source>
</evidence>
<reference evidence="8" key="1">
    <citation type="journal article" date="2019" name="Int. J. Syst. Evol. Microbiol.">
        <title>The Global Catalogue of Microorganisms (GCM) 10K type strain sequencing project: providing services to taxonomists for standard genome sequencing and annotation.</title>
        <authorList>
            <consortium name="The Broad Institute Genomics Platform"/>
            <consortium name="The Broad Institute Genome Sequencing Center for Infectious Disease"/>
            <person name="Wu L."/>
            <person name="Ma J."/>
        </authorList>
    </citation>
    <scope>NUCLEOTIDE SEQUENCE [LARGE SCALE GENOMIC DNA]</scope>
    <source>
        <strain evidence="8">WYCCWR 12678</strain>
    </source>
</reference>
<evidence type="ECO:0000313" key="7">
    <source>
        <dbReference type="EMBL" id="MFC4769214.1"/>
    </source>
</evidence>
<evidence type="ECO:0000256" key="4">
    <source>
        <dbReference type="ARBA" id="ARBA00022989"/>
    </source>
</evidence>
<feature type="transmembrane region" description="Helical" evidence="6">
    <location>
        <begin position="6"/>
        <end position="29"/>
    </location>
</feature>
<name>A0ABV9Q5S5_9BACL</name>
<evidence type="ECO:0000256" key="2">
    <source>
        <dbReference type="ARBA" id="ARBA00022679"/>
    </source>
</evidence>
<keyword evidence="8" id="KW-1185">Reference proteome</keyword>
<dbReference type="EMBL" id="JBHSHC010000119">
    <property type="protein sequence ID" value="MFC4769214.1"/>
    <property type="molecule type" value="Genomic_DNA"/>
</dbReference>
<dbReference type="RefSeq" id="WP_380027472.1">
    <property type="nucleotide sequence ID" value="NZ_JBHSHC010000119.1"/>
</dbReference>
<sequence length="295" mass="31513">MGGMQTNLAGFILSAAGCLLCAGMTRMLIPSFCEMARTANWVRPNYKGDLIPVGVGAVMLLAFVAVGVLMLAAEKFVQLDTRMPEILLLAFGMSFLGLLDDTLGSRDIGGFKGHVRKLSREGELTTGFLKAAGGILLAFGTVIAGIPGDKFAMAAVPWLSILADTLIIALMANWINLLDVRPGRALKGGLLKILILLPFVSPGLSVSLMMAAGVVVAYFPADLRAKAMMGDVGANFIGAVLGYLIAQTFDLGVKAILLLLLAGLHFYTESRSLSKVIEKNKWLSWVDHWGREEAR</sequence>
<keyword evidence="2" id="KW-0808">Transferase</keyword>
<dbReference type="Proteomes" id="UP001596002">
    <property type="component" value="Unassembled WGS sequence"/>
</dbReference>
<evidence type="ECO:0000256" key="6">
    <source>
        <dbReference type="SAM" id="Phobius"/>
    </source>
</evidence>
<protein>
    <recommendedName>
        <fullName evidence="9">Glycosyl transferase family 4</fullName>
    </recommendedName>
</protein>
<accession>A0ABV9Q5S5</accession>
<dbReference type="InterPro" id="IPR000715">
    <property type="entry name" value="Glycosyl_transferase_4"/>
</dbReference>
<organism evidence="7 8">
    <name type="scientific">Effusibacillus consociatus</name>
    <dbReference type="NCBI Taxonomy" id="1117041"/>
    <lineage>
        <taxon>Bacteria</taxon>
        <taxon>Bacillati</taxon>
        <taxon>Bacillota</taxon>
        <taxon>Bacilli</taxon>
        <taxon>Bacillales</taxon>
        <taxon>Alicyclobacillaceae</taxon>
        <taxon>Effusibacillus</taxon>
    </lineage>
</organism>
<evidence type="ECO:0000256" key="1">
    <source>
        <dbReference type="ARBA" id="ARBA00004141"/>
    </source>
</evidence>
<keyword evidence="5 6" id="KW-0472">Membrane</keyword>
<evidence type="ECO:0000256" key="5">
    <source>
        <dbReference type="ARBA" id="ARBA00023136"/>
    </source>
</evidence>
<dbReference type="Pfam" id="PF00953">
    <property type="entry name" value="Glycos_transf_4"/>
    <property type="match status" value="1"/>
</dbReference>
<feature type="transmembrane region" description="Helical" evidence="6">
    <location>
        <begin position="50"/>
        <end position="73"/>
    </location>
</feature>
<comment type="subcellular location">
    <subcellularLocation>
        <location evidence="1">Membrane</location>
        <topology evidence="1">Multi-pass membrane protein</topology>
    </subcellularLocation>
</comment>
<feature type="transmembrane region" description="Helical" evidence="6">
    <location>
        <begin position="124"/>
        <end position="146"/>
    </location>
</feature>
<proteinExistence type="predicted"/>
<feature type="transmembrane region" description="Helical" evidence="6">
    <location>
        <begin position="158"/>
        <end position="178"/>
    </location>
</feature>
<gene>
    <name evidence="7" type="ORF">ACFO8Q_17940</name>
</gene>
<comment type="caution">
    <text evidence="7">The sequence shown here is derived from an EMBL/GenBank/DDBJ whole genome shotgun (WGS) entry which is preliminary data.</text>
</comment>
<evidence type="ECO:0000313" key="8">
    <source>
        <dbReference type="Proteomes" id="UP001596002"/>
    </source>
</evidence>
<keyword evidence="4 6" id="KW-1133">Transmembrane helix</keyword>
<keyword evidence="3 6" id="KW-0812">Transmembrane</keyword>
<feature type="transmembrane region" description="Helical" evidence="6">
    <location>
        <begin position="190"/>
        <end position="220"/>
    </location>
</feature>
<evidence type="ECO:0000256" key="3">
    <source>
        <dbReference type="ARBA" id="ARBA00022692"/>
    </source>
</evidence>